<dbReference type="InterPro" id="IPR003142">
    <property type="entry name" value="BPL_C"/>
</dbReference>
<evidence type="ECO:0000259" key="7">
    <source>
        <dbReference type="PROSITE" id="PS51733"/>
    </source>
</evidence>
<reference evidence="8" key="1">
    <citation type="submission" date="2017-02" db="EMBL/GenBank/DDBJ databases">
        <authorList>
            <person name="Regsiter A."/>
            <person name="William W."/>
        </authorList>
    </citation>
    <scope>NUCLEOTIDE SEQUENCE</scope>
    <source>
        <strain evidence="8">BdmA 4</strain>
    </source>
</reference>
<dbReference type="EC" id="6.3.4.15" evidence="5"/>
<dbReference type="GO" id="GO:0005524">
    <property type="term" value="F:ATP binding"/>
    <property type="evidence" value="ECO:0007669"/>
    <property type="project" value="UniProtKB-KW"/>
</dbReference>
<dbReference type="InterPro" id="IPR004408">
    <property type="entry name" value="Biotin_CoA_COase_ligase"/>
</dbReference>
<accession>A0A3P3XV21</accession>
<evidence type="ECO:0000256" key="5">
    <source>
        <dbReference type="ARBA" id="ARBA00024227"/>
    </source>
</evidence>
<dbReference type="InterPro" id="IPR045864">
    <property type="entry name" value="aa-tRNA-synth_II/BPL/LPL"/>
</dbReference>
<evidence type="ECO:0000256" key="4">
    <source>
        <dbReference type="ARBA" id="ARBA00023267"/>
    </source>
</evidence>
<name>A0A3P3XV21_9SPIR</name>
<keyword evidence="2" id="KW-0547">Nucleotide-binding</keyword>
<gene>
    <name evidence="8" type="ORF">SPIRO4BDMA_80131</name>
</gene>
<dbReference type="InterPro" id="IPR004143">
    <property type="entry name" value="BPL_LPL_catalytic"/>
</dbReference>
<dbReference type="PROSITE" id="PS51733">
    <property type="entry name" value="BPL_LPL_CATALYTIC"/>
    <property type="match status" value="1"/>
</dbReference>
<dbReference type="InterPro" id="IPR008988">
    <property type="entry name" value="Transcriptional_repressor_C"/>
</dbReference>
<dbReference type="CDD" id="cd16442">
    <property type="entry name" value="BPL"/>
    <property type="match status" value="1"/>
</dbReference>
<protein>
    <recommendedName>
        <fullName evidence="5">biotin--[biotin carboxyl-carrier protein] ligase</fullName>
        <ecNumber evidence="5">6.3.4.15</ecNumber>
    </recommendedName>
</protein>
<keyword evidence="3" id="KW-0067">ATP-binding</keyword>
<dbReference type="Gene3D" id="2.30.30.100">
    <property type="match status" value="1"/>
</dbReference>
<feature type="domain" description="BPL/LPL catalytic" evidence="7">
    <location>
        <begin position="2"/>
        <end position="221"/>
    </location>
</feature>
<evidence type="ECO:0000256" key="3">
    <source>
        <dbReference type="ARBA" id="ARBA00022840"/>
    </source>
</evidence>
<dbReference type="PANTHER" id="PTHR12835:SF5">
    <property type="entry name" value="BIOTIN--PROTEIN LIGASE"/>
    <property type="match status" value="1"/>
</dbReference>
<organism evidence="8">
    <name type="scientific">uncultured spirochete</name>
    <dbReference type="NCBI Taxonomy" id="156406"/>
    <lineage>
        <taxon>Bacteria</taxon>
        <taxon>Pseudomonadati</taxon>
        <taxon>Spirochaetota</taxon>
        <taxon>Spirochaetia</taxon>
        <taxon>Spirochaetales</taxon>
        <taxon>environmental samples</taxon>
    </lineage>
</organism>
<dbReference type="AlphaFoldDB" id="A0A3P3XV21"/>
<dbReference type="Pfam" id="PF02237">
    <property type="entry name" value="BPL_C"/>
    <property type="match status" value="1"/>
</dbReference>
<dbReference type="GO" id="GO:0004077">
    <property type="term" value="F:biotin--[biotin carboxyl-carrier protein] ligase activity"/>
    <property type="evidence" value="ECO:0007669"/>
    <property type="project" value="UniProtKB-EC"/>
</dbReference>
<sequence>MPAQEPLFQLFSFPCLGSTMDEARALAREGFTGAAIVRADTQTSGRGRIGGRTWVDAPKLSLLMTILLPADFKEAKALPLRAGLGVVRALEETAALNETVMIQRDGKPAARSYKFRLKWPNDVLVQPHPQREPGVRSAAAIPRDGAAYGKLCGILCESAQGRILIGIGMNLRSPPPVRSHSGLQPASLEETWGCLPPPFDNLDEAAHYVAQQVIDTLSDPQWHSEYERRLWGRGSTLQFLAGHPQSPERMQGMCVGIDEDGALILNIEGEKKTFASGEIASLRLV</sequence>
<keyword evidence="1" id="KW-0436">Ligase</keyword>
<dbReference type="Pfam" id="PF03099">
    <property type="entry name" value="BPL_LplA_LipB"/>
    <property type="match status" value="1"/>
</dbReference>
<dbReference type="EMBL" id="FWDO01000008">
    <property type="protein sequence ID" value="SLM20024.1"/>
    <property type="molecule type" value="Genomic_DNA"/>
</dbReference>
<dbReference type="SUPFAM" id="SSF50037">
    <property type="entry name" value="C-terminal domain of transcriptional repressors"/>
    <property type="match status" value="1"/>
</dbReference>
<evidence type="ECO:0000256" key="6">
    <source>
        <dbReference type="ARBA" id="ARBA00047846"/>
    </source>
</evidence>
<dbReference type="Gene3D" id="3.30.930.10">
    <property type="entry name" value="Bira Bifunctional Protein, Domain 2"/>
    <property type="match status" value="1"/>
</dbReference>
<dbReference type="PANTHER" id="PTHR12835">
    <property type="entry name" value="BIOTIN PROTEIN LIGASE"/>
    <property type="match status" value="1"/>
</dbReference>
<proteinExistence type="predicted"/>
<evidence type="ECO:0000256" key="1">
    <source>
        <dbReference type="ARBA" id="ARBA00022598"/>
    </source>
</evidence>
<keyword evidence="4" id="KW-0092">Biotin</keyword>
<evidence type="ECO:0000313" key="8">
    <source>
        <dbReference type="EMBL" id="SLM20024.1"/>
    </source>
</evidence>
<evidence type="ECO:0000256" key="2">
    <source>
        <dbReference type="ARBA" id="ARBA00022741"/>
    </source>
</evidence>
<dbReference type="SUPFAM" id="SSF55681">
    <property type="entry name" value="Class II aaRS and biotin synthetases"/>
    <property type="match status" value="1"/>
</dbReference>
<comment type="catalytic activity">
    <reaction evidence="6">
        <text>biotin + L-lysyl-[protein] + ATP = N(6)-biotinyl-L-lysyl-[protein] + AMP + diphosphate + H(+)</text>
        <dbReference type="Rhea" id="RHEA:11756"/>
        <dbReference type="Rhea" id="RHEA-COMP:9752"/>
        <dbReference type="Rhea" id="RHEA-COMP:10505"/>
        <dbReference type="ChEBI" id="CHEBI:15378"/>
        <dbReference type="ChEBI" id="CHEBI:29969"/>
        <dbReference type="ChEBI" id="CHEBI:30616"/>
        <dbReference type="ChEBI" id="CHEBI:33019"/>
        <dbReference type="ChEBI" id="CHEBI:57586"/>
        <dbReference type="ChEBI" id="CHEBI:83144"/>
        <dbReference type="ChEBI" id="CHEBI:456215"/>
        <dbReference type="EC" id="6.3.4.15"/>
    </reaction>
</comment>
<dbReference type="GO" id="GO:0005737">
    <property type="term" value="C:cytoplasm"/>
    <property type="evidence" value="ECO:0007669"/>
    <property type="project" value="TreeGrafter"/>
</dbReference>